<sequence length="802" mass="89033">MEASMPKMRQQVARQLNLWLQMRPVPPEKGNKYTDKILSGEHDDWVFQLAESFRSQSQDLFASSDDAEGNSSDEIQLPDTATLLLAEDVKELTEINALRKGNARISKDAKDVAARLSTDRKQANTTDQKIEFVAVVQPYPPCIVPLNDLKKIKLADLTEETHHRGSALIVKRHDTFLPVMVTTVGAVEDEEGEVEDIELHLASAYAGEHVLSQGQWFAIKEPYFTIRRDNVTTIRVDHPSDIVPINRNDPRDYKSAMQWKDTGNSFFSSKELRKAREAYLAALSAAGETEQPLKMATLRNLARVDLELGRYDKACEEALASVSDANDSTVARSHVTAYYRAARASYLLGNYEKAAKSFRELLKVDSSDADGKRELERAEARLAERDTGHYNFDKLTATSLRDPRLDAATYASRVVVDQSEIGGRGLFAAQAFETGDLVLCEKAYCTTFASDKGSFLAWKLYNGKLSTASSVSSFWKQTVLKLSNNPSTLEKVTTLEGDYAGIGTKHIVADNMTVVDAFQIHSATERNTFGIPTPVKGQKTKAFGYTAENVSKKPLGDNVGLFPTAAMTNHSCVPNTRKIFIGDLLLLRATRPITKGEEIVHAYVQTKAGVQARRQLLESTWHFRCSCKLCLAQEQESGERNKHRDMLSKRVGELAKVVSNGSAGERELAEAEALIKRVKSLYEQDVYEDLPRTAPLPLQVALAQHRLRRGQSAKGIAVLTDLFDMLGWSFSLNNSKVALSRKEGCETDLVPDVVETLVRLSATQRKSGKSSQADHLENVARRLYLGLNGVPNGWDQLLKSKA</sequence>
<reference evidence="1" key="1">
    <citation type="submission" date="2023-07" db="EMBL/GenBank/DDBJ databases">
        <title>Black Yeasts Isolated from many extreme environments.</title>
        <authorList>
            <person name="Coleine C."/>
            <person name="Stajich J.E."/>
            <person name="Selbmann L."/>
        </authorList>
    </citation>
    <scope>NUCLEOTIDE SEQUENCE</scope>
    <source>
        <strain evidence="1">CCFEE 5714</strain>
    </source>
</reference>
<keyword evidence="2" id="KW-1185">Reference proteome</keyword>
<evidence type="ECO:0000313" key="1">
    <source>
        <dbReference type="EMBL" id="KAK3697707.1"/>
    </source>
</evidence>
<dbReference type="EMBL" id="JAUTXU010000221">
    <property type="protein sequence ID" value="KAK3697707.1"/>
    <property type="molecule type" value="Genomic_DNA"/>
</dbReference>
<organism evidence="1 2">
    <name type="scientific">Vermiconidia calcicola</name>
    <dbReference type="NCBI Taxonomy" id="1690605"/>
    <lineage>
        <taxon>Eukaryota</taxon>
        <taxon>Fungi</taxon>
        <taxon>Dikarya</taxon>
        <taxon>Ascomycota</taxon>
        <taxon>Pezizomycotina</taxon>
        <taxon>Dothideomycetes</taxon>
        <taxon>Dothideomycetidae</taxon>
        <taxon>Mycosphaerellales</taxon>
        <taxon>Extremaceae</taxon>
        <taxon>Vermiconidia</taxon>
    </lineage>
</organism>
<protein>
    <submittedName>
        <fullName evidence="1">Uncharacterized protein</fullName>
    </submittedName>
</protein>
<gene>
    <name evidence="1" type="ORF">LTR37_017289</name>
</gene>
<comment type="caution">
    <text evidence="1">The sequence shown here is derived from an EMBL/GenBank/DDBJ whole genome shotgun (WGS) entry which is preliminary data.</text>
</comment>
<evidence type="ECO:0000313" key="2">
    <source>
        <dbReference type="Proteomes" id="UP001281147"/>
    </source>
</evidence>
<name>A0ACC3ML42_9PEZI</name>
<proteinExistence type="predicted"/>
<dbReference type="Proteomes" id="UP001281147">
    <property type="component" value="Unassembled WGS sequence"/>
</dbReference>
<accession>A0ACC3ML42</accession>